<keyword evidence="2" id="KW-1185">Reference proteome</keyword>
<dbReference type="RefSeq" id="WP_274997233.1">
    <property type="nucleotide sequence ID" value="NZ_JAJQQP010000015.1"/>
</dbReference>
<organism evidence="1 2">
    <name type="scientific">Promicromonospora iranensis</name>
    <dbReference type="NCBI Taxonomy" id="1105144"/>
    <lineage>
        <taxon>Bacteria</taxon>
        <taxon>Bacillati</taxon>
        <taxon>Actinomycetota</taxon>
        <taxon>Actinomycetes</taxon>
        <taxon>Micrococcales</taxon>
        <taxon>Promicromonosporaceae</taxon>
        <taxon>Promicromonospora</taxon>
    </lineage>
</organism>
<proteinExistence type="predicted"/>
<name>A0ABU2CV68_9MICO</name>
<gene>
    <name evidence="1" type="ORF">J2S48_004740</name>
</gene>
<reference evidence="1 2" key="1">
    <citation type="submission" date="2023-07" db="EMBL/GenBank/DDBJ databases">
        <title>Sequencing the genomes of 1000 actinobacteria strains.</title>
        <authorList>
            <person name="Klenk H.-P."/>
        </authorList>
    </citation>
    <scope>NUCLEOTIDE SEQUENCE [LARGE SCALE GENOMIC DNA]</scope>
    <source>
        <strain evidence="1 2">DSM 45554</strain>
    </source>
</reference>
<comment type="caution">
    <text evidence="1">The sequence shown here is derived from an EMBL/GenBank/DDBJ whole genome shotgun (WGS) entry which is preliminary data.</text>
</comment>
<accession>A0ABU2CV68</accession>
<evidence type="ECO:0000313" key="2">
    <source>
        <dbReference type="Proteomes" id="UP001183585"/>
    </source>
</evidence>
<dbReference type="EMBL" id="JAVDYE010000001">
    <property type="protein sequence ID" value="MDR7385225.1"/>
    <property type="molecule type" value="Genomic_DNA"/>
</dbReference>
<dbReference type="Proteomes" id="UP001183585">
    <property type="component" value="Unassembled WGS sequence"/>
</dbReference>
<sequence length="280" mass="30774">MSRRRSRAVAPLLARAHEDAAQHLADHTLRDDLLAVADLWPDVAARRVNGSGGALTGMPSSGSDVHRMPVNLGAADVCTDIDREFTHLVLVLAMEHHVHLGARTPAGRLRQAAYEVWRLDPHERLDLRDTAATLRDRCEGVLGTTVRSDWLGPCPTPGCVEDVRLAQGRGTRTCPGCGAEHTRGEQELYIRECLEGRLMTLSELTSALVVSGMPTPYDTIRSWARWGRLVEHTELDWTIWPGIPFIPPPGNPTGLYPYVGGLDLALKRWHRAARVEGSAA</sequence>
<protein>
    <submittedName>
        <fullName evidence="1">Uncharacterized protein</fullName>
    </submittedName>
</protein>
<evidence type="ECO:0000313" key="1">
    <source>
        <dbReference type="EMBL" id="MDR7385225.1"/>
    </source>
</evidence>